<keyword evidence="5" id="KW-1185">Reference proteome</keyword>
<name>A0A1H6A1Z0_9HYPH</name>
<evidence type="ECO:0000313" key="4">
    <source>
        <dbReference type="EMBL" id="SEG42461.1"/>
    </source>
</evidence>
<dbReference type="SUPFAM" id="SSF52540">
    <property type="entry name" value="P-loop containing nucleoside triphosphate hydrolases"/>
    <property type="match status" value="1"/>
</dbReference>
<reference evidence="4 5" key="1">
    <citation type="submission" date="2016-10" db="EMBL/GenBank/DDBJ databases">
        <authorList>
            <person name="de Groot N.N."/>
        </authorList>
    </citation>
    <scope>NUCLEOTIDE SEQUENCE [LARGE SCALE GENOMIC DNA]</scope>
    <source>
        <strain evidence="4 5">DSM 26656</strain>
    </source>
</reference>
<dbReference type="InterPro" id="IPR027417">
    <property type="entry name" value="P-loop_NTPase"/>
</dbReference>
<dbReference type="Pfam" id="PF13614">
    <property type="entry name" value="AAA_31"/>
    <property type="match status" value="1"/>
</dbReference>
<gene>
    <name evidence="4" type="ORF">SAMN04488115_105153</name>
</gene>
<sequence>MGAEQDFETRAADIAGEDVIAPLPRITLQAFCETPGVAATMQAAIADRRMDKAHARVQMGGPAAAVEAFRSAPTPNIIVLETVSDPVVLISHLDALSESCDAGTKVVIIGHVNDVQLYRDLIRRGVSEYLIAPLGTLDVLRTLSELYVAPSARNLGRIIAVMGAKGGVGASTVAHNVAWAIARNLDASTVIVDLDIAFGTAGLDFNQDPPQGIAEAVFAPERLDSNMLDRLLSRCSDNLALLAAPAMLDRTLDLQEEAFEQLFDLLRQSVPCVVLDVPHIWSGWVKRTMISADEIVVVAGPELASLRNAKNLIDLARAHRPNDSGARLVLNQVGMPKRPEIDAAEFAKALGVEVLTSIPFDAQLFGTAANNGQMIAEVQANGKVSEAFVQIASALTGRGEAKRSKRSLFEPLVAKLKRRKA</sequence>
<dbReference type="RefSeq" id="WP_103873058.1">
    <property type="nucleotide sequence ID" value="NZ_FNUY01000005.1"/>
</dbReference>
<organism evidence="4 5">
    <name type="scientific">Bosea lathyri</name>
    <dbReference type="NCBI Taxonomy" id="1036778"/>
    <lineage>
        <taxon>Bacteria</taxon>
        <taxon>Pseudomonadati</taxon>
        <taxon>Pseudomonadota</taxon>
        <taxon>Alphaproteobacteria</taxon>
        <taxon>Hyphomicrobiales</taxon>
        <taxon>Boseaceae</taxon>
        <taxon>Bosea</taxon>
    </lineage>
</organism>
<dbReference type="Gene3D" id="3.40.50.300">
    <property type="entry name" value="P-loop containing nucleotide triphosphate hydrolases"/>
    <property type="match status" value="1"/>
</dbReference>
<dbReference type="OrthoDB" id="9783172at2"/>
<dbReference type="Proteomes" id="UP000236743">
    <property type="component" value="Unassembled WGS sequence"/>
</dbReference>
<protein>
    <submittedName>
        <fullName evidence="4">Pilus assembly protein CpaE</fullName>
    </submittedName>
</protein>
<dbReference type="GO" id="GO:0016887">
    <property type="term" value="F:ATP hydrolysis activity"/>
    <property type="evidence" value="ECO:0007669"/>
    <property type="project" value="TreeGrafter"/>
</dbReference>
<dbReference type="GO" id="GO:0051782">
    <property type="term" value="P:negative regulation of cell division"/>
    <property type="evidence" value="ECO:0007669"/>
    <property type="project" value="TreeGrafter"/>
</dbReference>
<evidence type="ECO:0000313" key="5">
    <source>
        <dbReference type="Proteomes" id="UP000236743"/>
    </source>
</evidence>
<dbReference type="InterPro" id="IPR050625">
    <property type="entry name" value="ParA/MinD_ATPase"/>
</dbReference>
<dbReference type="PANTHER" id="PTHR43384">
    <property type="entry name" value="SEPTUM SITE-DETERMINING PROTEIN MIND HOMOLOG, CHLOROPLASTIC-RELATED"/>
    <property type="match status" value="1"/>
</dbReference>
<dbReference type="InterPro" id="IPR025669">
    <property type="entry name" value="AAA_dom"/>
</dbReference>
<proteinExistence type="predicted"/>
<dbReference type="Gene3D" id="3.40.50.2300">
    <property type="match status" value="1"/>
</dbReference>
<dbReference type="EMBL" id="FNUY01000005">
    <property type="protein sequence ID" value="SEG42461.1"/>
    <property type="molecule type" value="Genomic_DNA"/>
</dbReference>
<feature type="domain" description="AAA" evidence="3">
    <location>
        <begin position="157"/>
        <end position="314"/>
    </location>
</feature>
<keyword evidence="1" id="KW-0547">Nucleotide-binding</keyword>
<dbReference type="GO" id="GO:0005829">
    <property type="term" value="C:cytosol"/>
    <property type="evidence" value="ECO:0007669"/>
    <property type="project" value="TreeGrafter"/>
</dbReference>
<dbReference type="GO" id="GO:0009898">
    <property type="term" value="C:cytoplasmic side of plasma membrane"/>
    <property type="evidence" value="ECO:0007669"/>
    <property type="project" value="TreeGrafter"/>
</dbReference>
<evidence type="ECO:0000259" key="3">
    <source>
        <dbReference type="Pfam" id="PF13614"/>
    </source>
</evidence>
<evidence type="ECO:0000256" key="1">
    <source>
        <dbReference type="ARBA" id="ARBA00022741"/>
    </source>
</evidence>
<accession>A0A1H6A1Z0</accession>
<keyword evidence="2" id="KW-0067">ATP-binding</keyword>
<dbReference type="PANTHER" id="PTHR43384:SF6">
    <property type="entry name" value="SEPTUM SITE-DETERMINING PROTEIN MIND HOMOLOG, CHLOROPLASTIC"/>
    <property type="match status" value="1"/>
</dbReference>
<dbReference type="AlphaFoldDB" id="A0A1H6A1Z0"/>
<dbReference type="GO" id="GO:0005524">
    <property type="term" value="F:ATP binding"/>
    <property type="evidence" value="ECO:0007669"/>
    <property type="project" value="UniProtKB-KW"/>
</dbReference>
<evidence type="ECO:0000256" key="2">
    <source>
        <dbReference type="ARBA" id="ARBA00022840"/>
    </source>
</evidence>